<keyword evidence="11" id="KW-0804">Transcription</keyword>
<evidence type="ECO:0000256" key="5">
    <source>
        <dbReference type="ARBA" id="ARBA00022723"/>
    </source>
</evidence>
<sequence>MIERHRPPSVGRHNLHPHSLGFNNANPLEPAYAALLLALFGGNGRAPDWHAQAACRDTDPEAFFTPNTTAATSVCAGCPVADLCLKDQLRWESADRAVNRYTVVGVFGGVDGPGRRALHKPKRRHRAA</sequence>
<proteinExistence type="inferred from homology"/>
<evidence type="ECO:0000256" key="3">
    <source>
        <dbReference type="ARBA" id="ARBA00006597"/>
    </source>
</evidence>
<dbReference type="EMBL" id="JACHJS010000001">
    <property type="protein sequence ID" value="MBB4968973.1"/>
    <property type="molecule type" value="Genomic_DNA"/>
</dbReference>
<keyword evidence="5" id="KW-0479">Metal-binding</keyword>
<evidence type="ECO:0000259" key="12">
    <source>
        <dbReference type="PROSITE" id="PS51674"/>
    </source>
</evidence>
<evidence type="ECO:0000256" key="8">
    <source>
        <dbReference type="ARBA" id="ARBA00023015"/>
    </source>
</evidence>
<name>A0A7W7WZL0_9PSEU</name>
<gene>
    <name evidence="13" type="ORF">F4559_006332</name>
</gene>
<evidence type="ECO:0000256" key="7">
    <source>
        <dbReference type="ARBA" id="ARBA00023014"/>
    </source>
</evidence>
<evidence type="ECO:0000256" key="4">
    <source>
        <dbReference type="ARBA" id="ARBA00022485"/>
    </source>
</evidence>
<evidence type="ECO:0000256" key="2">
    <source>
        <dbReference type="ARBA" id="ARBA00004496"/>
    </source>
</evidence>
<evidence type="ECO:0000256" key="1">
    <source>
        <dbReference type="ARBA" id="ARBA00001966"/>
    </source>
</evidence>
<dbReference type="AlphaFoldDB" id="A0A7W7WZL0"/>
<keyword evidence="8" id="KW-0805">Transcription regulation</keyword>
<dbReference type="RefSeq" id="WP_184674697.1">
    <property type="nucleotide sequence ID" value="NZ_BAABAI010000043.1"/>
</dbReference>
<evidence type="ECO:0000313" key="14">
    <source>
        <dbReference type="Proteomes" id="UP000542674"/>
    </source>
</evidence>
<dbReference type="Proteomes" id="UP000542674">
    <property type="component" value="Unassembled WGS sequence"/>
</dbReference>
<organism evidence="13 14">
    <name type="scientific">Saccharothrix violaceirubra</name>
    <dbReference type="NCBI Taxonomy" id="413306"/>
    <lineage>
        <taxon>Bacteria</taxon>
        <taxon>Bacillati</taxon>
        <taxon>Actinomycetota</taxon>
        <taxon>Actinomycetes</taxon>
        <taxon>Pseudonocardiales</taxon>
        <taxon>Pseudonocardiaceae</taxon>
        <taxon>Saccharothrix</taxon>
    </lineage>
</organism>
<comment type="cofactor">
    <cofactor evidence="1">
        <name>[4Fe-4S] cluster</name>
        <dbReference type="ChEBI" id="CHEBI:49883"/>
    </cofactor>
</comment>
<feature type="domain" description="4Fe-4S Wbl-type" evidence="12">
    <location>
        <begin position="54"/>
        <end position="117"/>
    </location>
</feature>
<dbReference type="GO" id="GO:0045892">
    <property type="term" value="P:negative regulation of DNA-templated transcription"/>
    <property type="evidence" value="ECO:0007669"/>
    <property type="project" value="TreeGrafter"/>
</dbReference>
<comment type="caution">
    <text evidence="13">The sequence shown here is derived from an EMBL/GenBank/DDBJ whole genome shotgun (WGS) entry which is preliminary data.</text>
</comment>
<evidence type="ECO:0000256" key="6">
    <source>
        <dbReference type="ARBA" id="ARBA00023004"/>
    </source>
</evidence>
<keyword evidence="14" id="KW-1185">Reference proteome</keyword>
<keyword evidence="9" id="KW-0238">DNA-binding</keyword>
<dbReference type="Pfam" id="PF02467">
    <property type="entry name" value="Whib"/>
    <property type="match status" value="1"/>
</dbReference>
<keyword evidence="4" id="KW-0004">4Fe-4S</keyword>
<dbReference type="InterPro" id="IPR034768">
    <property type="entry name" value="4FE4S_WBL"/>
</dbReference>
<evidence type="ECO:0000313" key="13">
    <source>
        <dbReference type="EMBL" id="MBB4968973.1"/>
    </source>
</evidence>
<evidence type="ECO:0000256" key="11">
    <source>
        <dbReference type="ARBA" id="ARBA00023163"/>
    </source>
</evidence>
<dbReference type="GO" id="GO:0003677">
    <property type="term" value="F:DNA binding"/>
    <property type="evidence" value="ECO:0007669"/>
    <property type="project" value="UniProtKB-KW"/>
</dbReference>
<protein>
    <recommendedName>
        <fullName evidence="12">4Fe-4S Wbl-type domain-containing protein</fullName>
    </recommendedName>
</protein>
<accession>A0A7W7WZL0</accession>
<dbReference type="InterPro" id="IPR003482">
    <property type="entry name" value="Whib"/>
</dbReference>
<comment type="similarity">
    <text evidence="3">Belongs to the WhiB family.</text>
</comment>
<dbReference type="PANTHER" id="PTHR38839">
    <property type="entry name" value="TRANSCRIPTIONAL REGULATOR WHID-RELATED"/>
    <property type="match status" value="1"/>
</dbReference>
<keyword evidence="6" id="KW-0408">Iron</keyword>
<keyword evidence="7" id="KW-0411">Iron-sulfur</keyword>
<dbReference type="GO" id="GO:0045454">
    <property type="term" value="P:cell redox homeostasis"/>
    <property type="evidence" value="ECO:0007669"/>
    <property type="project" value="TreeGrafter"/>
</dbReference>
<keyword evidence="10" id="KW-1015">Disulfide bond</keyword>
<dbReference type="PROSITE" id="PS51674">
    <property type="entry name" value="4FE4S_WBL"/>
    <property type="match status" value="1"/>
</dbReference>
<evidence type="ECO:0000256" key="10">
    <source>
        <dbReference type="ARBA" id="ARBA00023157"/>
    </source>
</evidence>
<dbReference type="GO" id="GO:0047134">
    <property type="term" value="F:protein-disulfide reductase [NAD(P)H] activity"/>
    <property type="evidence" value="ECO:0007669"/>
    <property type="project" value="TreeGrafter"/>
</dbReference>
<comment type="subcellular location">
    <subcellularLocation>
        <location evidence="2">Cytoplasm</location>
    </subcellularLocation>
</comment>
<evidence type="ECO:0000256" key="9">
    <source>
        <dbReference type="ARBA" id="ARBA00023125"/>
    </source>
</evidence>
<dbReference type="GO" id="GO:0046872">
    <property type="term" value="F:metal ion binding"/>
    <property type="evidence" value="ECO:0007669"/>
    <property type="project" value="UniProtKB-KW"/>
</dbReference>
<reference evidence="13 14" key="1">
    <citation type="submission" date="2020-08" db="EMBL/GenBank/DDBJ databases">
        <title>Sequencing the genomes of 1000 actinobacteria strains.</title>
        <authorList>
            <person name="Klenk H.-P."/>
        </authorList>
    </citation>
    <scope>NUCLEOTIDE SEQUENCE [LARGE SCALE GENOMIC DNA]</scope>
    <source>
        <strain evidence="13 14">DSM 45084</strain>
    </source>
</reference>
<dbReference type="GO" id="GO:0005737">
    <property type="term" value="C:cytoplasm"/>
    <property type="evidence" value="ECO:0007669"/>
    <property type="project" value="UniProtKB-SubCell"/>
</dbReference>
<dbReference type="GO" id="GO:0051539">
    <property type="term" value="F:4 iron, 4 sulfur cluster binding"/>
    <property type="evidence" value="ECO:0007669"/>
    <property type="project" value="UniProtKB-KW"/>
</dbReference>